<evidence type="ECO:0000313" key="2">
    <source>
        <dbReference type="Proteomes" id="UP000008388"/>
    </source>
</evidence>
<proteinExistence type="predicted"/>
<name>F8SJP9_BPPA3</name>
<reference evidence="1 2" key="1">
    <citation type="journal article" date="2011" name="Microbiology">
        <title>The Pseudomonas aeruginosa generalized transducing phage phiPA3 is a new member of the phiKZ-like group of 'jumbo' phages, and infects model laboratory strains and clinical isolates from cystic fibrosis patients.</title>
        <authorList>
            <person name="Monson R."/>
            <person name="Foulds I."/>
            <person name="Foweraker J."/>
            <person name="Welch M."/>
            <person name="Salmond G.P."/>
        </authorList>
    </citation>
    <scope>NUCLEOTIDE SEQUENCE [LARGE SCALE GENOMIC DNA]</scope>
</reference>
<organism evidence="1 2">
    <name type="scientific">Pseudomonas phage PhiPA3</name>
    <name type="common">Pseudomonas aeruginosa phage PhiPA3</name>
    <dbReference type="NCBI Taxonomy" id="998086"/>
    <lineage>
        <taxon>Viruses</taxon>
        <taxon>Duplodnaviria</taxon>
        <taxon>Heunggongvirae</taxon>
        <taxon>Uroviricota</taxon>
        <taxon>Caudoviricetes</taxon>
        <taxon>Chimalliviridae</taxon>
        <taxon>Miltoncavirus</taxon>
        <taxon>Miltoncavirus PhiPA3</taxon>
    </lineage>
</organism>
<sequence>MAALTLTEQGHAMKFNDYKYEEWNPQASGFDIFESSTQFTEGKLFISPWQFENDQRTIVDKRHPGAFNQFFVNPETRVALASIRVSLAGGMYWRGDSLGYSDVDEYDTEASPHKFVQRSTDVSKFAFEEFLNRQLGRAEISAYDRTVVKNLAKMYTKLAREGEITEMQFHDAYPDVGYHYVHVRIDGHIGDINVSMNGYLGLGDKVDFKWLSKCGSLFAVADILNYAHIRQMFGNMCVRIYKASGDVTYALASLGKYAINDPDNNPGVLHQLHTANHLQELMVESDNPNAGLIIELVNTAIKELGLLTYQGSDLNVLKYGTQLRLNYASASHQYTFTVDH</sequence>
<dbReference type="EMBL" id="HQ630627">
    <property type="protein sequence ID" value="AEH03444.1"/>
    <property type="molecule type" value="Genomic_DNA"/>
</dbReference>
<dbReference type="GeneID" id="26643548"/>
<dbReference type="RefSeq" id="YP_009217100.1">
    <property type="nucleotide sequence ID" value="NC_028999.1"/>
</dbReference>
<organismHost>
    <name type="scientific">Pseudomonas aeruginosa</name>
    <dbReference type="NCBI Taxonomy" id="287"/>
</organismHost>
<evidence type="ECO:0000313" key="1">
    <source>
        <dbReference type="EMBL" id="AEH03444.1"/>
    </source>
</evidence>
<accession>F8SJP9</accession>
<dbReference type="Proteomes" id="UP000008388">
    <property type="component" value="Segment"/>
</dbReference>
<gene>
    <name evidence="1" type="primary">018</name>
</gene>
<protein>
    <submittedName>
        <fullName evidence="1">Uncharacterized protein 018</fullName>
    </submittedName>
</protein>
<dbReference type="KEGG" id="vg:26643548"/>
<keyword evidence="2" id="KW-1185">Reference proteome</keyword>